<protein>
    <submittedName>
        <fullName evidence="1">Uncharacterized protein</fullName>
    </submittedName>
</protein>
<dbReference type="EMBL" id="PDCK01000039">
    <property type="protein sequence ID" value="PRQ60360.1"/>
    <property type="molecule type" value="Genomic_DNA"/>
</dbReference>
<dbReference type="Proteomes" id="UP000238479">
    <property type="component" value="Chromosome 1"/>
</dbReference>
<name>A0A2P6SN02_ROSCH</name>
<proteinExistence type="predicted"/>
<dbReference type="Gramene" id="PRQ60360">
    <property type="protein sequence ID" value="PRQ60360"/>
    <property type="gene ID" value="RchiOBHm_Chr1g0380311"/>
</dbReference>
<evidence type="ECO:0000313" key="1">
    <source>
        <dbReference type="EMBL" id="PRQ60052.1"/>
    </source>
</evidence>
<sequence>MATLRKTFIWINLKALRLKMTFIKCVSFIGPSMDSSKLQGVGTSVLMMQSNLLVSHKTWMNLVFTRRSVGVLLCSLYFM</sequence>
<keyword evidence="3" id="KW-1185">Reference proteome</keyword>
<evidence type="ECO:0000313" key="2">
    <source>
        <dbReference type="EMBL" id="PRQ60360.1"/>
    </source>
</evidence>
<accession>A0A2P6SN02</accession>
<organism evidence="1 3">
    <name type="scientific">Rosa chinensis</name>
    <name type="common">China rose</name>
    <dbReference type="NCBI Taxonomy" id="74649"/>
    <lineage>
        <taxon>Eukaryota</taxon>
        <taxon>Viridiplantae</taxon>
        <taxon>Streptophyta</taxon>
        <taxon>Embryophyta</taxon>
        <taxon>Tracheophyta</taxon>
        <taxon>Spermatophyta</taxon>
        <taxon>Magnoliopsida</taxon>
        <taxon>eudicotyledons</taxon>
        <taxon>Gunneridae</taxon>
        <taxon>Pentapetalae</taxon>
        <taxon>rosids</taxon>
        <taxon>fabids</taxon>
        <taxon>Rosales</taxon>
        <taxon>Rosaceae</taxon>
        <taxon>Rosoideae</taxon>
        <taxon>Rosoideae incertae sedis</taxon>
        <taxon>Rosa</taxon>
    </lineage>
</organism>
<dbReference type="AlphaFoldDB" id="A0A2P6SN02"/>
<reference evidence="1 3" key="1">
    <citation type="journal article" date="2018" name="Nat. Genet.">
        <title>The Rosa genome provides new insights in the design of modern roses.</title>
        <authorList>
            <person name="Bendahmane M."/>
        </authorList>
    </citation>
    <scope>NUCLEOTIDE SEQUENCE [LARGE SCALE GENOMIC DNA]</scope>
    <source>
        <strain evidence="3">cv. Old Blush</strain>
    </source>
</reference>
<dbReference type="EMBL" id="PDCK01000039">
    <property type="protein sequence ID" value="PRQ60052.1"/>
    <property type="molecule type" value="Genomic_DNA"/>
</dbReference>
<dbReference type="Gramene" id="PRQ60052">
    <property type="protein sequence ID" value="PRQ60052"/>
    <property type="gene ID" value="RchiOBHm_Chr1g0376921"/>
</dbReference>
<gene>
    <name evidence="1" type="ORF">RchiOBHm_Chr1g0376921</name>
    <name evidence="2" type="ORF">RchiOBHm_Chr1g0380311</name>
</gene>
<evidence type="ECO:0000313" key="3">
    <source>
        <dbReference type="Proteomes" id="UP000238479"/>
    </source>
</evidence>
<comment type="caution">
    <text evidence="1">The sequence shown here is derived from an EMBL/GenBank/DDBJ whole genome shotgun (WGS) entry which is preliminary data.</text>
</comment>